<dbReference type="CDD" id="cd23947">
    <property type="entry name" value="PAPS_reductase-like_YbdN"/>
    <property type="match status" value="1"/>
</dbReference>
<dbReference type="STRING" id="374847.Kcr_0111"/>
<reference evidence="2 3" key="1">
    <citation type="journal article" date="2008" name="Proc. Natl. Acad. Sci. U.S.A.">
        <title>A korarchaeal genome reveals new insights into the evolution of the Archaea.</title>
        <authorList>
            <person name="Elkins J.G."/>
            <person name="Podar M."/>
            <person name="Graham D.E."/>
            <person name="Makarova K.S."/>
            <person name="Wolf Y."/>
            <person name="Randau L."/>
            <person name="Hedlund B.P."/>
            <person name="Brochier-Armanet C."/>
            <person name="Kunin V."/>
            <person name="Anderson I."/>
            <person name="Lapidus A."/>
            <person name="Goltsman E."/>
            <person name="Barry K."/>
            <person name="Koonin E.V."/>
            <person name="Hugenholtz P."/>
            <person name="Kyrpides N."/>
            <person name="Wanner G."/>
            <person name="Richardson P."/>
            <person name="Keller M."/>
            <person name="Stetter K.O."/>
        </authorList>
    </citation>
    <scope>NUCLEOTIDE SEQUENCE [LARGE SCALE GENOMIC DNA]</scope>
    <source>
        <strain evidence="3">OPF8</strain>
    </source>
</reference>
<dbReference type="PROSITE" id="PS00198">
    <property type="entry name" value="4FE4S_FER_1"/>
    <property type="match status" value="2"/>
</dbReference>
<proteinExistence type="predicted"/>
<dbReference type="OrthoDB" id="14887at2157"/>
<dbReference type="InterPro" id="IPR014729">
    <property type="entry name" value="Rossmann-like_a/b/a_fold"/>
</dbReference>
<dbReference type="SUPFAM" id="SSF54862">
    <property type="entry name" value="4Fe-4S ferredoxins"/>
    <property type="match status" value="1"/>
</dbReference>
<dbReference type="GO" id="GO:0000103">
    <property type="term" value="P:sulfate assimilation"/>
    <property type="evidence" value="ECO:0000318"/>
    <property type="project" value="GO_Central"/>
</dbReference>
<dbReference type="GO" id="GO:0009336">
    <property type="term" value="C:sulfate adenylyltransferase complex (ATP)"/>
    <property type="evidence" value="ECO:0000318"/>
    <property type="project" value="GO_Central"/>
</dbReference>
<organism evidence="2 3">
    <name type="scientific">Korarchaeum cryptofilum (strain OPF8)</name>
    <dbReference type="NCBI Taxonomy" id="374847"/>
    <lineage>
        <taxon>Archaea</taxon>
        <taxon>Thermoproteota</taxon>
        <taxon>Candidatus Korarchaeia</taxon>
        <taxon>Candidatus Korarchaeales</taxon>
        <taxon>Candidatus Korarchaeaceae</taxon>
        <taxon>Candidatus Korarchaeum</taxon>
    </lineage>
</organism>
<dbReference type="InterPro" id="IPR017896">
    <property type="entry name" value="4Fe4S_Fe-S-bd"/>
</dbReference>
<dbReference type="HOGENOM" id="CLU_026622_0_0_2"/>
<gene>
    <name evidence="2" type="ordered locus">Kcr_0111</name>
</gene>
<dbReference type="AlphaFoldDB" id="B1L7P4"/>
<dbReference type="GO" id="GO:0016491">
    <property type="term" value="F:oxidoreductase activity"/>
    <property type="evidence" value="ECO:0007669"/>
    <property type="project" value="UniProtKB-ARBA"/>
</dbReference>
<dbReference type="InterPro" id="IPR002500">
    <property type="entry name" value="PAPS_reduct_dom"/>
</dbReference>
<keyword evidence="3" id="KW-1185">Reference proteome</keyword>
<dbReference type="KEGG" id="kcr:Kcr_0111"/>
<dbReference type="Gene3D" id="3.40.50.620">
    <property type="entry name" value="HUPs"/>
    <property type="match status" value="1"/>
</dbReference>
<dbReference type="eggNOG" id="arCOG00073">
    <property type="taxonomic scope" value="Archaea"/>
</dbReference>
<dbReference type="PANTHER" id="PTHR43196:SF2">
    <property type="entry name" value="PHOSPHOADENOSINE PHOSPHOSULFATE REDUCTASE"/>
    <property type="match status" value="1"/>
</dbReference>
<dbReference type="GO" id="GO:0004781">
    <property type="term" value="F:sulfate adenylyltransferase (ATP) activity"/>
    <property type="evidence" value="ECO:0000318"/>
    <property type="project" value="GO_Central"/>
</dbReference>
<evidence type="ECO:0000313" key="3">
    <source>
        <dbReference type="Proteomes" id="UP000001686"/>
    </source>
</evidence>
<evidence type="ECO:0000313" key="2">
    <source>
        <dbReference type="EMBL" id="ACB06871.1"/>
    </source>
</evidence>
<dbReference type="PhylomeDB" id="B1L7P4"/>
<dbReference type="Gene3D" id="3.30.70.20">
    <property type="match status" value="1"/>
</dbReference>
<dbReference type="SUPFAM" id="SSF52402">
    <property type="entry name" value="Adenine nucleotide alpha hydrolases-like"/>
    <property type="match status" value="1"/>
</dbReference>
<dbReference type="EMBL" id="CP000968">
    <property type="protein sequence ID" value="ACB06871.1"/>
    <property type="molecule type" value="Genomic_DNA"/>
</dbReference>
<dbReference type="InterPro" id="IPR017900">
    <property type="entry name" value="4Fe4S_Fe_S_CS"/>
</dbReference>
<dbReference type="InParanoid" id="B1L7P4"/>
<feature type="domain" description="4Fe-4S ferredoxin-type" evidence="1">
    <location>
        <begin position="477"/>
        <end position="506"/>
    </location>
</feature>
<dbReference type="InterPro" id="IPR050128">
    <property type="entry name" value="Sulfate_adenylyltrnsfr_sub2"/>
</dbReference>
<dbReference type="PROSITE" id="PS51379">
    <property type="entry name" value="4FE4S_FER_2"/>
    <property type="match status" value="2"/>
</dbReference>
<protein>
    <submittedName>
        <fullName evidence="2">Phosphoadenosine phosphosulfate reductase</fullName>
    </submittedName>
</protein>
<dbReference type="GeneID" id="6093400"/>
<evidence type="ECO:0000259" key="1">
    <source>
        <dbReference type="PROSITE" id="PS51379"/>
    </source>
</evidence>
<sequence>MRLYWDPLENVPLVSRRSREAFTVPISKVSDPRPAFDWDLKLLKRVLEDQFGAGAYEDLIINEVVLLGRAPYLDTSYEVIADGTVLGHLFFDIYEFKWYFRPNLPSLIRIGHRIERRTIQGRRGEEIGEAEPGDPKYLVLENGIAERIGNKYVVIKEFKKTKEPLDVKNNWSKVISVNEPSVLSKEFESIRMIWRLTKGKRAIVSFSGGKDSSVLLELARRSDINFLTYFNDTGLELPETISFVESTGCDIIGDAGDSFWRSLDRFGPPARDYRWCCKVIKLMPTYRALKHLRPGLTLVGQRRYESSARMRSPYMWRNDWLPGFLTAAPLNDWSNLQTWLYIRVRNLRVNPLYFEGFERLGCYLCPASRLSDYMRLRERYSSLWERWEEFLMKYSRERGYDTCWLTYGMWRWVDPPERMRKLCGTVREKPIKASIDGTISVSELDYERFINLSRTSRSAMKVLEDRLILSEDPIEALRILARANLCTGCGVCLEYCERKAIKLSEKASVDDSCNGCGLCNEVCPLSSYFMKLIDIS</sequence>
<name>B1L7P4_KORCO</name>
<dbReference type="GO" id="GO:0034599">
    <property type="term" value="P:cellular response to oxidative stress"/>
    <property type="evidence" value="ECO:0000318"/>
    <property type="project" value="GO_Central"/>
</dbReference>
<dbReference type="Pfam" id="PF01507">
    <property type="entry name" value="PAPS_reduct"/>
    <property type="match status" value="1"/>
</dbReference>
<dbReference type="Proteomes" id="UP000001686">
    <property type="component" value="Chromosome"/>
</dbReference>
<dbReference type="RefSeq" id="WP_012308768.1">
    <property type="nucleotide sequence ID" value="NC_010482.1"/>
</dbReference>
<feature type="domain" description="4Fe-4S ferredoxin-type" evidence="1">
    <location>
        <begin position="507"/>
        <end position="533"/>
    </location>
</feature>
<dbReference type="EnsemblBacteria" id="ACB06871">
    <property type="protein sequence ID" value="ACB06871"/>
    <property type="gene ID" value="Kcr_0111"/>
</dbReference>
<dbReference type="PANTHER" id="PTHR43196">
    <property type="entry name" value="SULFATE ADENYLYLTRANSFERASE SUBUNIT 2"/>
    <property type="match status" value="1"/>
</dbReference>
<accession>B1L7P4</accession>